<keyword evidence="2" id="KW-0472">Membrane</keyword>
<dbReference type="EMBL" id="MHVI01000034">
    <property type="protein sequence ID" value="OHA90187.1"/>
    <property type="molecule type" value="Genomic_DNA"/>
</dbReference>
<dbReference type="SUPFAM" id="SSF49363">
    <property type="entry name" value="Purple acid phosphatase, N-terminal domain"/>
    <property type="match status" value="1"/>
</dbReference>
<protein>
    <recommendedName>
        <fullName evidence="5">Purple acid phosphatase N-terminal domain-containing protein</fullName>
    </recommendedName>
</protein>
<dbReference type="Proteomes" id="UP000177746">
    <property type="component" value="Unassembled WGS sequence"/>
</dbReference>
<dbReference type="GO" id="GO:0046872">
    <property type="term" value="F:metal ion binding"/>
    <property type="evidence" value="ECO:0007669"/>
    <property type="project" value="InterPro"/>
</dbReference>
<reference evidence="3 4" key="1">
    <citation type="journal article" date="2016" name="Nat. Commun.">
        <title>Thousands of microbial genomes shed light on interconnected biogeochemical processes in an aquifer system.</title>
        <authorList>
            <person name="Anantharaman K."/>
            <person name="Brown C.T."/>
            <person name="Hug L.A."/>
            <person name="Sharon I."/>
            <person name="Castelle C.J."/>
            <person name="Probst A.J."/>
            <person name="Thomas B.C."/>
            <person name="Singh A."/>
            <person name="Wilkins M.J."/>
            <person name="Karaoz U."/>
            <person name="Brodie E.L."/>
            <person name="Williams K.H."/>
            <person name="Hubbard S.S."/>
            <person name="Banfield J.F."/>
        </authorList>
    </citation>
    <scope>NUCLEOTIDE SEQUENCE [LARGE SCALE GENOMIC DNA]</scope>
</reference>
<comment type="caution">
    <text evidence="3">The sequence shown here is derived from an EMBL/GenBank/DDBJ whole genome shotgun (WGS) entry which is preliminary data.</text>
</comment>
<keyword evidence="2" id="KW-1133">Transmembrane helix</keyword>
<feature type="transmembrane region" description="Helical" evidence="2">
    <location>
        <begin position="393"/>
        <end position="410"/>
    </location>
</feature>
<feature type="transmembrane region" description="Helical" evidence="2">
    <location>
        <begin position="357"/>
        <end position="381"/>
    </location>
</feature>
<evidence type="ECO:0000256" key="2">
    <source>
        <dbReference type="SAM" id="Phobius"/>
    </source>
</evidence>
<keyword evidence="2" id="KW-0812">Transmembrane</keyword>
<dbReference type="GO" id="GO:0003993">
    <property type="term" value="F:acid phosphatase activity"/>
    <property type="evidence" value="ECO:0007669"/>
    <property type="project" value="InterPro"/>
</dbReference>
<sequence>MKNFLKILILPVVVIAILGFAPRVFAVEAPLEVQFDPNPLFDEANFLPLDETSGVVTVTNNSGTTQTILTEAINIFDNDNFSNLLHLKIEGGTLFDDSLADFFASGEISLGAISNGESKIFTYTISFINSSDNSYQGKTLGFDVCVGFEGGATRCGGTVVGGENDTDGDGGTGNPPPGGTIPGSGGGGGSGQFVQLVVFGESVSNTTASTAMIEWDTNLLATSQVIYGLVPPGGYILNTAILPNLGYPFGTVENGTKVLHHSVVLTGLVGGQTYVYRVVSRASPPTVSVEHTFTMPTAGTTGNFSIAQAGSDGNAPEGESGVAQEPFLRNVEEDSLAATSSDSLVSQLAAAFLGFDFPGLLCIGVALIIFLVILGLIWLISKNQKEKSLTKDTILSVIFGLIASLILWLIPYTCSIVPLWIIIAIYIIWRLISNRYFTRPH</sequence>
<dbReference type="AlphaFoldDB" id="A0A1G2SYR2"/>
<name>A0A1G2SYR2_9BACT</name>
<accession>A0A1G2SYR2</accession>
<evidence type="ECO:0000313" key="4">
    <source>
        <dbReference type="Proteomes" id="UP000177746"/>
    </source>
</evidence>
<evidence type="ECO:0000313" key="3">
    <source>
        <dbReference type="EMBL" id="OHA90187.1"/>
    </source>
</evidence>
<evidence type="ECO:0000256" key="1">
    <source>
        <dbReference type="SAM" id="MobiDB-lite"/>
    </source>
</evidence>
<evidence type="ECO:0008006" key="5">
    <source>
        <dbReference type="Google" id="ProtNLM"/>
    </source>
</evidence>
<dbReference type="Gene3D" id="2.60.40.380">
    <property type="entry name" value="Purple acid phosphatase-like, N-terminal"/>
    <property type="match status" value="1"/>
</dbReference>
<feature type="region of interest" description="Disordered" evidence="1">
    <location>
        <begin position="159"/>
        <end position="186"/>
    </location>
</feature>
<proteinExistence type="predicted"/>
<gene>
    <name evidence="3" type="ORF">A2665_01225</name>
</gene>
<feature type="transmembrane region" description="Helical" evidence="2">
    <location>
        <begin position="416"/>
        <end position="432"/>
    </location>
</feature>
<dbReference type="InterPro" id="IPR008963">
    <property type="entry name" value="Purple_acid_Pase-like_N"/>
</dbReference>
<organism evidence="3 4">
    <name type="scientific">Candidatus Zambryskibacteria bacterium RIFCSPHIGHO2_01_FULL_46_30</name>
    <dbReference type="NCBI Taxonomy" id="1802739"/>
    <lineage>
        <taxon>Bacteria</taxon>
        <taxon>Candidatus Zambryskiibacteriota</taxon>
    </lineage>
</organism>